<feature type="compositionally biased region" description="Low complexity" evidence="1">
    <location>
        <begin position="421"/>
        <end position="440"/>
    </location>
</feature>
<evidence type="ECO:0000259" key="2">
    <source>
        <dbReference type="PROSITE" id="PS51140"/>
    </source>
</evidence>
<dbReference type="AlphaFoldDB" id="A0A8S4G8U2"/>
<dbReference type="CDD" id="cd14279">
    <property type="entry name" value="CUE"/>
    <property type="match status" value="1"/>
</dbReference>
<sequence length="457" mass="49480">MLVAAQSAHSSPYHVHPYPSPVRLQHAFETHPQGNASPRMFHPKGLKPHLEGRGYSTPADSPILGRALCLTPRGSPLPGRVSHLSDRFHDSLSLTADTESLVAKISAMFPTVSETHIKILLKKYYNREAVVISALQVEKHPITTPGPVSMSPCAARLLGKASVHGSGHLTDITASPHGSPSLFRPASGASSYYYGTPRSVDGQPARHQSPKMKLKYLKSIFPKAEETLILDVLANKDNNVQKASEELISMGFPKKDTVVAHPPRKKEEAPPPKKVVTIMKTLEEKNQLKQKLQSKYKSVAERVVAIALESVAYNEERAEQILAAVLQEELAPKVVSKPELKPAKPPQPDTTRPILKTSSSVDPKYKSQYSMTTKGPNPSLCKGPKDSLLLEDYMAWTGPNPGLKQGSAVKAEGPEPRSRPSPRALGPTALAKGPAGLAKGSIYQKLTKKSAKIGSVH</sequence>
<name>A0A8S4G8U2_PLUXY</name>
<dbReference type="InterPro" id="IPR003892">
    <property type="entry name" value="CUE"/>
</dbReference>
<dbReference type="GO" id="GO:0043130">
    <property type="term" value="F:ubiquitin binding"/>
    <property type="evidence" value="ECO:0007669"/>
    <property type="project" value="InterPro"/>
</dbReference>
<feature type="region of interest" description="Disordered" evidence="1">
    <location>
        <begin position="337"/>
        <end position="381"/>
    </location>
</feature>
<dbReference type="SUPFAM" id="SSF46934">
    <property type="entry name" value="UBA-like"/>
    <property type="match status" value="1"/>
</dbReference>
<reference evidence="3" key="1">
    <citation type="submission" date="2020-11" db="EMBL/GenBank/DDBJ databases">
        <authorList>
            <person name="Whiteford S."/>
        </authorList>
    </citation>
    <scope>NUCLEOTIDE SEQUENCE</scope>
</reference>
<keyword evidence="4" id="KW-1185">Reference proteome</keyword>
<dbReference type="Proteomes" id="UP000653454">
    <property type="component" value="Unassembled WGS sequence"/>
</dbReference>
<organism evidence="3 4">
    <name type="scientific">Plutella xylostella</name>
    <name type="common">Diamondback moth</name>
    <name type="synonym">Plutella maculipennis</name>
    <dbReference type="NCBI Taxonomy" id="51655"/>
    <lineage>
        <taxon>Eukaryota</taxon>
        <taxon>Metazoa</taxon>
        <taxon>Ecdysozoa</taxon>
        <taxon>Arthropoda</taxon>
        <taxon>Hexapoda</taxon>
        <taxon>Insecta</taxon>
        <taxon>Pterygota</taxon>
        <taxon>Neoptera</taxon>
        <taxon>Endopterygota</taxon>
        <taxon>Lepidoptera</taxon>
        <taxon>Glossata</taxon>
        <taxon>Ditrysia</taxon>
        <taxon>Yponomeutoidea</taxon>
        <taxon>Plutellidae</taxon>
        <taxon>Plutella</taxon>
    </lineage>
</organism>
<feature type="region of interest" description="Disordered" evidence="1">
    <location>
        <begin position="399"/>
        <end position="440"/>
    </location>
</feature>
<comment type="caution">
    <text evidence="3">The sequence shown here is derived from an EMBL/GenBank/DDBJ whole genome shotgun (WGS) entry which is preliminary data.</text>
</comment>
<evidence type="ECO:0000313" key="3">
    <source>
        <dbReference type="EMBL" id="CAG9136880.1"/>
    </source>
</evidence>
<dbReference type="EMBL" id="CAJHNJ030000166">
    <property type="protein sequence ID" value="CAG9136880.1"/>
    <property type="molecule type" value="Genomic_DNA"/>
</dbReference>
<feature type="compositionally biased region" description="Polar residues" evidence="1">
    <location>
        <begin position="356"/>
        <end position="376"/>
    </location>
</feature>
<gene>
    <name evidence="3" type="ORF">PLXY2_LOCUS15125</name>
</gene>
<dbReference type="Gene3D" id="1.10.8.10">
    <property type="entry name" value="DNA helicase RuvA subunit, C-terminal domain"/>
    <property type="match status" value="1"/>
</dbReference>
<proteinExistence type="predicted"/>
<feature type="domain" description="CUE" evidence="2">
    <location>
        <begin position="97"/>
        <end position="140"/>
    </location>
</feature>
<evidence type="ECO:0000313" key="4">
    <source>
        <dbReference type="Proteomes" id="UP000653454"/>
    </source>
</evidence>
<feature type="domain" description="CUE" evidence="2">
    <location>
        <begin position="209"/>
        <end position="252"/>
    </location>
</feature>
<dbReference type="PROSITE" id="PS51140">
    <property type="entry name" value="CUE"/>
    <property type="match status" value="2"/>
</dbReference>
<protein>
    <submittedName>
        <fullName evidence="3">(diamondback moth) hypothetical protein</fullName>
    </submittedName>
</protein>
<accession>A0A8S4G8U2</accession>
<dbReference type="InterPro" id="IPR009060">
    <property type="entry name" value="UBA-like_sf"/>
</dbReference>
<evidence type="ECO:0000256" key="1">
    <source>
        <dbReference type="SAM" id="MobiDB-lite"/>
    </source>
</evidence>
<dbReference type="SMART" id="SM00546">
    <property type="entry name" value="CUE"/>
    <property type="match status" value="2"/>
</dbReference>